<keyword evidence="4" id="KW-0325">Glycoprotein</keyword>
<feature type="transmembrane region" description="Helical" evidence="5">
    <location>
        <begin position="202"/>
        <end position="223"/>
    </location>
</feature>
<dbReference type="PANTHER" id="PTHR12080:SF121">
    <property type="entry name" value="IG-LIKE DOMAIN-CONTAINING PROTEIN-RELATED"/>
    <property type="match status" value="1"/>
</dbReference>
<keyword evidence="2" id="KW-0732">Signal</keyword>
<evidence type="ECO:0000256" key="3">
    <source>
        <dbReference type="ARBA" id="ARBA00023136"/>
    </source>
</evidence>
<dbReference type="RefSeq" id="XP_018086896.1">
    <property type="nucleotide sequence ID" value="XM_018231407.2"/>
</dbReference>
<keyword evidence="3 5" id="KW-0472">Membrane</keyword>
<dbReference type="PANTHER" id="PTHR12080">
    <property type="entry name" value="SIGNALING LYMPHOCYTIC ACTIVATION MOLECULE"/>
    <property type="match status" value="1"/>
</dbReference>
<evidence type="ECO:0000256" key="1">
    <source>
        <dbReference type="ARBA" id="ARBA00004370"/>
    </source>
</evidence>
<evidence type="ECO:0000256" key="5">
    <source>
        <dbReference type="SAM" id="Phobius"/>
    </source>
</evidence>
<dbReference type="AlphaFoldDB" id="A0A8J0TK13"/>
<keyword evidence="5" id="KW-0812">Transmembrane</keyword>
<comment type="subcellular location">
    <subcellularLocation>
        <location evidence="1">Membrane</location>
    </subcellularLocation>
</comment>
<reference evidence="7" key="1">
    <citation type="submission" date="2025-08" db="UniProtKB">
        <authorList>
            <consortium name="RefSeq"/>
        </authorList>
    </citation>
    <scope>IDENTIFICATION</scope>
    <source>
        <strain evidence="7">J_2021</strain>
        <tissue evidence="7">Erythrocytes</tissue>
    </source>
</reference>
<sequence length="677" mass="74638">MAQLTGLVNSSIWIPLNIMEGNPESINIKWRGRGKPNFQLIGTCKDNQCNGRNSRFKDRIRIINNCIELSSLGTEDWGILKISCTFAEITEKYELEFNLTVLEPLPPLHVACTWHWINSEWCNFTLQAPNATAKTMTWSWKKWNDTIGYVPFQNGSSVQFSLHRESWGERFLLEAQNPILKILSFTIEDTCQLKEHGNINRYVKISLLGIPILFVVLLLLVVLRKKKKKARKYLQMIPFCGRCEMETPEALEDLNGTCSQFENAPLPAVISPEGDTTCTAAVVILLLPPDLAAELSTTDALVSPDNAITLVETGNDPLMHLREDHMMAAVAVPLEGDVGAQRAIVAPVCQILPSLRQGESMARVLQVLGANADVTPSADSTLVTLDEESLQPSLMLEEAENPEACEELQAPSETNALEGQDIPVGVSSPICASEEEIMAVDQEAAKVVALMHPVSDFSSPGHLTVTIYTALAELPPAPVIDYGIDWGRFSFGGPGPILPVAPTFRNQPLPESQIEKELTSLLEDDEDLESVSENADQIRYKCQRTMVSEPVKSSNPKVMVHLTPSEPGESTHVSELYHLKWGKISLAGEKDLVAKIPKPKEDSILETAPEWEEYEEETLEPEVGPAPKVVMPHSFTAPPKIGPEEENDFWVCLDEQTPTFSGPFPECNGGALGSEKA</sequence>
<evidence type="ECO:0000313" key="7">
    <source>
        <dbReference type="RefSeq" id="XP_018086896.1"/>
    </source>
</evidence>
<accession>A0A8J0TK13</accession>
<evidence type="ECO:0000313" key="6">
    <source>
        <dbReference type="Proteomes" id="UP000186698"/>
    </source>
</evidence>
<evidence type="ECO:0000256" key="2">
    <source>
        <dbReference type="ARBA" id="ARBA00022729"/>
    </source>
</evidence>
<dbReference type="InterPro" id="IPR015631">
    <property type="entry name" value="CD2/SLAM_rcpt"/>
</dbReference>
<dbReference type="KEGG" id="xla:108699373"/>
<dbReference type="OrthoDB" id="10681587at2759"/>
<name>A0A8J0TK13_XENLA</name>
<dbReference type="GeneID" id="108699373"/>
<dbReference type="Proteomes" id="UP000186698">
    <property type="component" value="Chromosome 8L"/>
</dbReference>
<keyword evidence="6" id="KW-1185">Reference proteome</keyword>
<keyword evidence="5" id="KW-1133">Transmembrane helix</keyword>
<proteinExistence type="predicted"/>
<protein>
    <submittedName>
        <fullName evidence="7">Uncharacterized protein LOC108699373</fullName>
    </submittedName>
</protein>
<gene>
    <name evidence="7" type="primary">LOC108699373</name>
</gene>
<evidence type="ECO:0000256" key="4">
    <source>
        <dbReference type="ARBA" id="ARBA00023180"/>
    </source>
</evidence>
<organism evidence="6 7">
    <name type="scientific">Xenopus laevis</name>
    <name type="common">African clawed frog</name>
    <dbReference type="NCBI Taxonomy" id="8355"/>
    <lineage>
        <taxon>Eukaryota</taxon>
        <taxon>Metazoa</taxon>
        <taxon>Chordata</taxon>
        <taxon>Craniata</taxon>
        <taxon>Vertebrata</taxon>
        <taxon>Euteleostomi</taxon>
        <taxon>Amphibia</taxon>
        <taxon>Batrachia</taxon>
        <taxon>Anura</taxon>
        <taxon>Pipoidea</taxon>
        <taxon>Pipidae</taxon>
        <taxon>Xenopodinae</taxon>
        <taxon>Xenopus</taxon>
        <taxon>Xenopus</taxon>
    </lineage>
</organism>
<dbReference type="GO" id="GO:0016020">
    <property type="term" value="C:membrane"/>
    <property type="evidence" value="ECO:0007669"/>
    <property type="project" value="UniProtKB-SubCell"/>
</dbReference>